<keyword evidence="2" id="KW-0732">Signal</keyword>
<protein>
    <submittedName>
        <fullName evidence="4">Ca-activated chloride channel family protein</fullName>
    </submittedName>
</protein>
<dbReference type="Gene3D" id="3.40.50.410">
    <property type="entry name" value="von Willebrand factor, type A domain"/>
    <property type="match status" value="1"/>
</dbReference>
<evidence type="ECO:0000313" key="5">
    <source>
        <dbReference type="Proteomes" id="UP000198356"/>
    </source>
</evidence>
<dbReference type="EMBL" id="FZOU01000007">
    <property type="protein sequence ID" value="SNT33399.1"/>
    <property type="molecule type" value="Genomic_DNA"/>
</dbReference>
<keyword evidence="5" id="KW-1185">Reference proteome</keyword>
<sequence>MRRLAALFLVATALPALAAQEPDEPIATLKVGTRVVAVAAVVRDKRGELVNGLGKDDFILKQDGKPVDIHYFSQGSTLPLTFALMVDTSGSQRTFIADETAASEVFFRTMLKRSVDRAVLVKFDTRIRELQKMTPSVERLEDALAYLRPSPGDNDPRHNMGGTLLYDAIRNTARFALSAQAGRRAMVILTDGGDNGSAFTLKEAIEEAQRDDVVVYSVFYSSNFGGMGGGRKDVLEKLSHATGGAVFTVTEREPLSRIYAEIAEDLRLTYQIGYNPPDSAPGKFHKIELKMKQGGQSVQAREGYFSPEPESK</sequence>
<dbReference type="SMART" id="SM00327">
    <property type="entry name" value="VWA"/>
    <property type="match status" value="1"/>
</dbReference>
<dbReference type="CDD" id="cd00198">
    <property type="entry name" value="vWFA"/>
    <property type="match status" value="1"/>
</dbReference>
<reference evidence="4 5" key="1">
    <citation type="submission" date="2017-06" db="EMBL/GenBank/DDBJ databases">
        <authorList>
            <person name="Kim H.J."/>
            <person name="Triplett B.A."/>
        </authorList>
    </citation>
    <scope>NUCLEOTIDE SEQUENCE [LARGE SCALE GENOMIC DNA]</scope>
    <source>
        <strain evidence="4 5">DSM 18704</strain>
    </source>
</reference>
<feature type="signal peptide" evidence="2">
    <location>
        <begin position="1"/>
        <end position="18"/>
    </location>
</feature>
<dbReference type="InterPro" id="IPR017802">
    <property type="entry name" value="VWFA-rel_acidobac-type"/>
</dbReference>
<evidence type="ECO:0000256" key="1">
    <source>
        <dbReference type="SAM" id="MobiDB-lite"/>
    </source>
</evidence>
<evidence type="ECO:0000256" key="2">
    <source>
        <dbReference type="SAM" id="SignalP"/>
    </source>
</evidence>
<evidence type="ECO:0000259" key="3">
    <source>
        <dbReference type="PROSITE" id="PS50234"/>
    </source>
</evidence>
<feature type="chain" id="PRO_5013235325" evidence="2">
    <location>
        <begin position="19"/>
        <end position="312"/>
    </location>
</feature>
<accession>A0A239LUM0</accession>
<dbReference type="InterPro" id="IPR036465">
    <property type="entry name" value="vWFA_dom_sf"/>
</dbReference>
<proteinExistence type="predicted"/>
<dbReference type="PROSITE" id="PS50234">
    <property type="entry name" value="VWFA"/>
    <property type="match status" value="1"/>
</dbReference>
<dbReference type="RefSeq" id="WP_176441847.1">
    <property type="nucleotide sequence ID" value="NZ_FZOU01000007.1"/>
</dbReference>
<feature type="region of interest" description="Disordered" evidence="1">
    <location>
        <begin position="293"/>
        <end position="312"/>
    </location>
</feature>
<dbReference type="InterPro" id="IPR002035">
    <property type="entry name" value="VWF_A"/>
</dbReference>
<dbReference type="NCBIfam" id="TIGR03436">
    <property type="entry name" value="acidobact_VWFA"/>
    <property type="match status" value="1"/>
</dbReference>
<feature type="domain" description="VWFA" evidence="3">
    <location>
        <begin position="81"/>
        <end position="262"/>
    </location>
</feature>
<dbReference type="Proteomes" id="UP000198356">
    <property type="component" value="Unassembled WGS sequence"/>
</dbReference>
<dbReference type="AlphaFoldDB" id="A0A239LUM0"/>
<name>A0A239LUM0_9BACT</name>
<gene>
    <name evidence="4" type="ORF">SAMN05421770_107256</name>
</gene>
<evidence type="ECO:0000313" key="4">
    <source>
        <dbReference type="EMBL" id="SNT33399.1"/>
    </source>
</evidence>
<organism evidence="4 5">
    <name type="scientific">Granulicella rosea</name>
    <dbReference type="NCBI Taxonomy" id="474952"/>
    <lineage>
        <taxon>Bacteria</taxon>
        <taxon>Pseudomonadati</taxon>
        <taxon>Acidobacteriota</taxon>
        <taxon>Terriglobia</taxon>
        <taxon>Terriglobales</taxon>
        <taxon>Acidobacteriaceae</taxon>
        <taxon>Granulicella</taxon>
    </lineage>
</organism>
<dbReference type="SUPFAM" id="SSF53300">
    <property type="entry name" value="vWA-like"/>
    <property type="match status" value="1"/>
</dbReference>